<sequence>MNLYGYFLLLIIVIAFIALLPLFSGIGTFKLTKPKSSATAQSATGKLGKREYLKKKLDHTNVLKFDLKDTEESLGHDSASASSASRKFEIDSKTGLKRRVIGQYNKDPNDFDFDIDDLINEDELDERREEEKKLKKYNGKKNEAYEGFV</sequence>
<dbReference type="OrthoDB" id="4092812at2759"/>
<keyword evidence="1" id="KW-0472">Membrane</keyword>
<proteinExistence type="predicted"/>
<keyword evidence="3" id="KW-1185">Reference proteome</keyword>
<organism evidence="2 3">
    <name type="scientific">Saccharomyces pastorianus</name>
    <name type="common">Lager yeast</name>
    <name type="synonym">Saccharomyces cerevisiae x Saccharomyces eubayanus</name>
    <dbReference type="NCBI Taxonomy" id="27292"/>
    <lineage>
        <taxon>Eukaryota</taxon>
        <taxon>Fungi</taxon>
        <taxon>Dikarya</taxon>
        <taxon>Ascomycota</taxon>
        <taxon>Saccharomycotina</taxon>
        <taxon>Saccharomycetes</taxon>
        <taxon>Saccharomycetales</taxon>
        <taxon>Saccharomycetaceae</taxon>
        <taxon>Saccharomyces</taxon>
    </lineage>
</organism>
<dbReference type="SMR" id="A0A6C1DNG7"/>
<dbReference type="EMBL" id="CP048985">
    <property type="protein sequence ID" value="QID78419.1"/>
    <property type="molecule type" value="Genomic_DNA"/>
</dbReference>
<protein>
    <submittedName>
        <fullName evidence="2">Exp1-like protein</fullName>
    </submittedName>
</protein>
<feature type="transmembrane region" description="Helical" evidence="1">
    <location>
        <begin position="6"/>
        <end position="26"/>
    </location>
</feature>
<accession>A0A6C1DNG7</accession>
<reference evidence="2 3" key="1">
    <citation type="journal article" date="2019" name="BMC Genomics">
        <title>Chromosome level assembly and comparative genome analysis confirm lager-brewing yeasts originated from a single hybridization.</title>
        <authorList>
            <person name="Salazar A.N."/>
            <person name="Gorter de Vries A.R."/>
            <person name="van den Broek M."/>
            <person name="Brouwers N."/>
            <person name="de la Torre Cortes P."/>
            <person name="Kuijpers N.G.A."/>
            <person name="Daran J.G."/>
            <person name="Abeel T."/>
        </authorList>
    </citation>
    <scope>NUCLEOTIDE SEQUENCE [LARGE SCALE GENOMIC DNA]</scope>
    <source>
        <strain evidence="2 3">CBS 1483</strain>
    </source>
</reference>
<name>A0A6C1DNG7_SACPS</name>
<keyword evidence="1" id="KW-1133">Transmembrane helix</keyword>
<evidence type="ECO:0000313" key="3">
    <source>
        <dbReference type="Proteomes" id="UP000501346"/>
    </source>
</evidence>
<evidence type="ECO:0000256" key="1">
    <source>
        <dbReference type="SAM" id="Phobius"/>
    </source>
</evidence>
<evidence type="ECO:0000313" key="2">
    <source>
        <dbReference type="EMBL" id="QID78419.1"/>
    </source>
</evidence>
<dbReference type="Proteomes" id="UP000501346">
    <property type="component" value="Chromosome ScIV"/>
</dbReference>
<keyword evidence="1" id="KW-0812">Transmembrane</keyword>
<dbReference type="AlphaFoldDB" id="A0A6C1DNG7"/>
<gene>
    <name evidence="2" type="primary">EXP1_1</name>
    <name evidence="2" type="ORF">GRS66_000625</name>
</gene>